<gene>
    <name evidence="2" type="ORF">ABB37_00839</name>
</gene>
<dbReference type="OrthoDB" id="273693at2759"/>
<evidence type="ECO:0000256" key="1">
    <source>
        <dbReference type="SAM" id="MobiDB-lite"/>
    </source>
</evidence>
<feature type="region of interest" description="Disordered" evidence="1">
    <location>
        <begin position="1"/>
        <end position="32"/>
    </location>
</feature>
<dbReference type="GeneID" id="26901136"/>
<dbReference type="Proteomes" id="UP000037923">
    <property type="component" value="Unassembled WGS sequence"/>
</dbReference>
<dbReference type="RefSeq" id="XP_015665211.1">
    <property type="nucleotide sequence ID" value="XM_015797203.1"/>
</dbReference>
<protein>
    <submittedName>
        <fullName evidence="2">Uncharacterized protein</fullName>
    </submittedName>
</protein>
<dbReference type="VEuPathDB" id="TriTrypDB:LpyrH10_01_8390"/>
<dbReference type="RefSeq" id="XP_015665210.1">
    <property type="nucleotide sequence ID" value="XM_015797202.1"/>
</dbReference>
<dbReference type="AlphaFoldDB" id="A0A0N0E0R8"/>
<dbReference type="EMBL" id="LGTL01000001">
    <property type="protein sequence ID" value="KPA86771.1"/>
    <property type="molecule type" value="Genomic_DNA"/>
</dbReference>
<feature type="compositionally biased region" description="Polar residues" evidence="1">
    <location>
        <begin position="189"/>
        <end position="200"/>
    </location>
</feature>
<organism evidence="2 3">
    <name type="scientific">Leptomonas pyrrhocoris</name>
    <name type="common">Firebug parasite</name>
    <dbReference type="NCBI Taxonomy" id="157538"/>
    <lineage>
        <taxon>Eukaryota</taxon>
        <taxon>Discoba</taxon>
        <taxon>Euglenozoa</taxon>
        <taxon>Kinetoplastea</taxon>
        <taxon>Metakinetoplastina</taxon>
        <taxon>Trypanosomatida</taxon>
        <taxon>Trypanosomatidae</taxon>
        <taxon>Leishmaniinae</taxon>
        <taxon>Leptomonas</taxon>
    </lineage>
</organism>
<feature type="compositionally biased region" description="Basic and acidic residues" evidence="1">
    <location>
        <begin position="23"/>
        <end position="32"/>
    </location>
</feature>
<keyword evidence="3" id="KW-1185">Reference proteome</keyword>
<feature type="region of interest" description="Disordered" evidence="1">
    <location>
        <begin position="181"/>
        <end position="212"/>
    </location>
</feature>
<reference evidence="2 3" key="1">
    <citation type="submission" date="2015-07" db="EMBL/GenBank/DDBJ databases">
        <title>High-quality genome of monoxenous trypanosomatid Leptomonas pyrrhocoris.</title>
        <authorList>
            <person name="Flegontov P."/>
            <person name="Butenko A."/>
            <person name="Firsov S."/>
            <person name="Vlcek C."/>
            <person name="Logacheva M.D."/>
            <person name="Field M."/>
            <person name="Filatov D."/>
            <person name="Flegontova O."/>
            <person name="Gerasimov E."/>
            <person name="Jackson A.P."/>
            <person name="Kelly S."/>
            <person name="Opperdoes F."/>
            <person name="O'Reilly A."/>
            <person name="Votypka J."/>
            <person name="Yurchenko V."/>
            <person name="Lukes J."/>
        </authorList>
    </citation>
    <scope>NUCLEOTIDE SEQUENCE [LARGE SCALE GENOMIC DNA]</scope>
    <source>
        <strain evidence="2">H10</strain>
    </source>
</reference>
<sequence length="1187" mass="125692">MNVIGLEESPCDQHCTPSASADSHGESRKDHTLVNVSSSSCTDAHGPTRAVTASWLSVAVTCELSVIVQTRAAPDKSSKDDLSPRLAACHGVTGSKSAPHFTRVSCVNMQELCERHHGVLSPPFTAERVLAKDVSTRSNIAYSLPERSGWARDRASSPGGTQSWASVRTTRCCSAAPIASKREHGASVKGNTQSNQGNANPSSPPSSPLPRQVMESVAQVVAAARELPTIALLLRTPLNSGRVLLVLRPAVQCLHHKGVLEYRVSLWPVSESVQCVAVRPNGDGIFALCDRFAQMPLSRAGTTSTTDEEVQGGTHLVLRGSYVHTAEGQATSPMLQPVLLHVSLRGSSPVERATPRSLLRAVVSGVLCRCALRQDPHTTAHIKAHASVTELSLYTTAGHVLVFQPVLLRGAAQKVNAPDDESRALLIPGTGVRAPADQQRQEVMFYTCCYGTRLSYSLLTGLTSHMASAMRTTCPTPSSTGLCVASPWRFVDQWRHSVWFRRALEGGDNYAAADAADAGRLHRRRRRHHPPSTVLATSTNRRVWLIRAGAHLSLVTVPSTMLKEDAVTDAAPQSCSAAVVKLDRRYILHDAQFVQSGSHGGFLLLCRSRGSTASGDGDDEDAGGDMIFSGASTHAATRERYVHCTSAGQLCVFFLSLLAMNASGADDARAPGSLFPLPLQLPPRLTSKCSSLVSPSHRLRFVCAATAVAGDDAPAGALSAPSLGLYVAFASSARPREVWTAVAHVPSLSAWCPAHVEHNLRAVSDDDGCVEGLARRVQQCMTHAVSAALPFTVLTQGAQSVDAAMAVSHALFSPPTTASSAAAAATSGFFPSPATNSLEASVEVALLHLDGPQCSSICHLSDALSSMKDVLYFTLQSFLGVALAEHDDADVAIAGEGVACVTAVFAGFCAAVRMSGLLARADHVETEARDGTDGTGPLPPLRATTSVLLLSLHCSAQQLQHALEDLCAMGHVSALIACASHLMQTVQFPSSSGMHDSGVSSEIFKCTPDAVWALLMRPLFDLVWGVVQDYGLPADVTSDVLLYCSPAVRAMAKSGPSWWKVNDKQPVNPLTVTPGSVALRAGEEKAEVDANHRGAAAALTVTPPPPAAEAVRSRSPAAAPTAASPAATTYTSAELYEVVRRVFLLHGATAALQLVHQLRQQDSTREAMAEMAQMYEAMQQRLDQIRA</sequence>
<name>A0A0N0E0R8_LEPPY</name>
<accession>A0A0N0E0R8</accession>
<evidence type="ECO:0000313" key="2">
    <source>
        <dbReference type="EMBL" id="KPA86772.1"/>
    </source>
</evidence>
<evidence type="ECO:0000313" key="3">
    <source>
        <dbReference type="Proteomes" id="UP000037923"/>
    </source>
</evidence>
<dbReference type="OMA" id="LQWTAHA"/>
<feature type="compositionally biased region" description="Low complexity" evidence="1">
    <location>
        <begin position="1108"/>
        <end position="1126"/>
    </location>
</feature>
<proteinExistence type="predicted"/>
<comment type="caution">
    <text evidence="2">The sequence shown here is derived from an EMBL/GenBank/DDBJ whole genome shotgun (WGS) entry which is preliminary data.</text>
</comment>
<feature type="region of interest" description="Disordered" evidence="1">
    <location>
        <begin position="1098"/>
        <end position="1126"/>
    </location>
</feature>
<dbReference type="EMBL" id="LGTL01000001">
    <property type="protein sequence ID" value="KPA86772.1"/>
    <property type="molecule type" value="Genomic_DNA"/>
</dbReference>